<dbReference type="Gene3D" id="2.40.70.10">
    <property type="entry name" value="Acid Proteases"/>
    <property type="match status" value="1"/>
</dbReference>
<organism evidence="3 4">
    <name type="scientific">Morus notabilis</name>
    <dbReference type="NCBI Taxonomy" id="981085"/>
    <lineage>
        <taxon>Eukaryota</taxon>
        <taxon>Viridiplantae</taxon>
        <taxon>Streptophyta</taxon>
        <taxon>Embryophyta</taxon>
        <taxon>Tracheophyta</taxon>
        <taxon>Spermatophyta</taxon>
        <taxon>Magnoliopsida</taxon>
        <taxon>eudicotyledons</taxon>
        <taxon>Gunneridae</taxon>
        <taxon>Pentapetalae</taxon>
        <taxon>rosids</taxon>
        <taxon>fabids</taxon>
        <taxon>Rosales</taxon>
        <taxon>Moraceae</taxon>
        <taxon>Moreae</taxon>
        <taxon>Morus</taxon>
    </lineage>
</organism>
<dbReference type="Pfam" id="PF03732">
    <property type="entry name" value="Retrotrans_gag"/>
    <property type="match status" value="1"/>
</dbReference>
<proteinExistence type="predicted"/>
<feature type="domain" description="Retrotransposon gag" evidence="2">
    <location>
        <begin position="104"/>
        <end position="194"/>
    </location>
</feature>
<dbReference type="AlphaFoldDB" id="W9QXW9"/>
<feature type="region of interest" description="Disordered" evidence="1">
    <location>
        <begin position="518"/>
        <end position="545"/>
    </location>
</feature>
<dbReference type="OrthoDB" id="1194039at2759"/>
<dbReference type="SUPFAM" id="SSF50630">
    <property type="entry name" value="Acid proteases"/>
    <property type="match status" value="1"/>
</dbReference>
<dbReference type="EMBL" id="KE343390">
    <property type="protein sequence ID" value="EXB28516.1"/>
    <property type="molecule type" value="Genomic_DNA"/>
</dbReference>
<sequence length="545" mass="61893">MADDDQRFQRLEQQLAILSMGHDRMLKQMTDFFQAVHSREEASASQPGDARQMAMHNQTGGVFPPRYLRLDFPVYNGAEDPTIWICGAEQFFDFQNVAEAEKVRLASYYLEGDAQIWIQRKNTLNEHIDWARFKRELMLRFGSAPYEDGFGELCKLKQTSTVRDYQSRFERLLSKAGVLTAEQETACFISGLRDSLQADVKAHGPTALASAITLARIYEGRNQSTTKWASHPRPTSTPRPSFPSSNRRHESEEKSASTPEFPVRRFTPSELQQRRAQGLCFHCDERYTPNHTCKRLFWIEMEEDEADKDNVDDNDQGTAWEKPEIFLNSLVGITTPQTMRVAAKVGKIPLTILIDSGSTHNFLHTPFARIAALHTEANSALKVIVANGEKIRSPGLCREVTLHLQESQFLVDLYLIELEGCDAVLGAQWLRTLGPIIWDFDRMEMTFSVNQKETRLVGMGRAPTTSIGAKAMNKALRVSSNTGMLLQIRLLTEDVMEKQDTDDWEPWARKYPTVFGDLQGLPPRRNQDHRIPLLPGSGPVSLRPY</sequence>
<feature type="region of interest" description="Disordered" evidence="1">
    <location>
        <begin position="223"/>
        <end position="270"/>
    </location>
</feature>
<reference evidence="4" key="1">
    <citation type="submission" date="2013-01" db="EMBL/GenBank/DDBJ databases">
        <title>Draft Genome Sequence of a Mulberry Tree, Morus notabilis C.K. Schneid.</title>
        <authorList>
            <person name="He N."/>
            <person name="Zhao S."/>
        </authorList>
    </citation>
    <scope>NUCLEOTIDE SEQUENCE</scope>
</reference>
<dbReference type="PANTHER" id="PTHR15503">
    <property type="entry name" value="LDOC1 RELATED"/>
    <property type="match status" value="1"/>
</dbReference>
<dbReference type="KEGG" id="mnt:21389578"/>
<evidence type="ECO:0000313" key="4">
    <source>
        <dbReference type="Proteomes" id="UP000030645"/>
    </source>
</evidence>
<dbReference type="CDD" id="cd00303">
    <property type="entry name" value="retropepsin_like"/>
    <property type="match status" value="1"/>
</dbReference>
<evidence type="ECO:0000313" key="3">
    <source>
        <dbReference type="EMBL" id="EXB28516.1"/>
    </source>
</evidence>
<gene>
    <name evidence="3" type="ORF">L484_006138</name>
</gene>
<dbReference type="Pfam" id="PF08284">
    <property type="entry name" value="RVP_2"/>
    <property type="match status" value="1"/>
</dbReference>
<protein>
    <recommendedName>
        <fullName evidence="2">Retrotransposon gag domain-containing protein</fullName>
    </recommendedName>
</protein>
<evidence type="ECO:0000259" key="2">
    <source>
        <dbReference type="Pfam" id="PF03732"/>
    </source>
</evidence>
<dbReference type="InterPro" id="IPR032567">
    <property type="entry name" value="RTL1-rel"/>
</dbReference>
<dbReference type="InterPro" id="IPR021109">
    <property type="entry name" value="Peptidase_aspartic_dom_sf"/>
</dbReference>
<dbReference type="Proteomes" id="UP000030645">
    <property type="component" value="Unassembled WGS sequence"/>
</dbReference>
<dbReference type="InterPro" id="IPR005162">
    <property type="entry name" value="Retrotrans_gag_dom"/>
</dbReference>
<dbReference type="eggNOG" id="ENOG502RYTD">
    <property type="taxonomic scope" value="Eukaryota"/>
</dbReference>
<evidence type="ECO:0000256" key="1">
    <source>
        <dbReference type="SAM" id="MobiDB-lite"/>
    </source>
</evidence>
<keyword evidence="4" id="KW-1185">Reference proteome</keyword>
<name>W9QXW9_9ROSA</name>
<dbReference type="PANTHER" id="PTHR15503:SF22">
    <property type="entry name" value="TRANSPOSON TY3-I GAG POLYPROTEIN"/>
    <property type="match status" value="1"/>
</dbReference>
<accession>W9QXW9</accession>